<name>A0A4R6RBW1_9HYPH</name>
<sequence>MTRSTVVEAAGQAVGILVPEESRYRFVAVKYPVWQLDGTTFPSAELAREAAQALMARSAAAPQHV</sequence>
<evidence type="ECO:0000313" key="2">
    <source>
        <dbReference type="Proteomes" id="UP000294547"/>
    </source>
</evidence>
<dbReference type="OrthoDB" id="7916629at2"/>
<dbReference type="Proteomes" id="UP000294547">
    <property type="component" value="Unassembled WGS sequence"/>
</dbReference>
<keyword evidence="2" id="KW-1185">Reference proteome</keyword>
<comment type="caution">
    <text evidence="1">The sequence shown here is derived from an EMBL/GenBank/DDBJ whole genome shotgun (WGS) entry which is preliminary data.</text>
</comment>
<proteinExistence type="predicted"/>
<gene>
    <name evidence="1" type="ORF">EDD54_3496</name>
</gene>
<dbReference type="AlphaFoldDB" id="A0A4R6RBW1"/>
<accession>A0A4R6RBW1</accession>
<organism evidence="1 2">
    <name type="scientific">Oharaeibacter diazotrophicus</name>
    <dbReference type="NCBI Taxonomy" id="1920512"/>
    <lineage>
        <taxon>Bacteria</taxon>
        <taxon>Pseudomonadati</taxon>
        <taxon>Pseudomonadota</taxon>
        <taxon>Alphaproteobacteria</taxon>
        <taxon>Hyphomicrobiales</taxon>
        <taxon>Pleomorphomonadaceae</taxon>
        <taxon>Oharaeibacter</taxon>
    </lineage>
</organism>
<protein>
    <submittedName>
        <fullName evidence="1">Uncharacterized protein</fullName>
    </submittedName>
</protein>
<reference evidence="1 2" key="1">
    <citation type="submission" date="2019-03" db="EMBL/GenBank/DDBJ databases">
        <title>Genomic Encyclopedia of Type Strains, Phase IV (KMG-IV): sequencing the most valuable type-strain genomes for metagenomic binning, comparative biology and taxonomic classification.</title>
        <authorList>
            <person name="Goeker M."/>
        </authorList>
    </citation>
    <scope>NUCLEOTIDE SEQUENCE [LARGE SCALE GENOMIC DNA]</scope>
    <source>
        <strain evidence="1 2">DSM 102969</strain>
    </source>
</reference>
<dbReference type="RefSeq" id="WP_126538564.1">
    <property type="nucleotide sequence ID" value="NZ_BSPM01000009.1"/>
</dbReference>
<evidence type="ECO:0000313" key="1">
    <source>
        <dbReference type="EMBL" id="TDP83534.1"/>
    </source>
</evidence>
<dbReference type="EMBL" id="SNXY01000009">
    <property type="protein sequence ID" value="TDP83534.1"/>
    <property type="molecule type" value="Genomic_DNA"/>
</dbReference>